<keyword evidence="3" id="KW-0479">Metal-binding</keyword>
<dbReference type="Proteomes" id="UP000007485">
    <property type="component" value="Chromosome"/>
</dbReference>
<protein>
    <submittedName>
        <fullName evidence="8">3-isopropylmalate dehydrogenase</fullName>
    </submittedName>
</protein>
<keyword evidence="4" id="KW-0560">Oxidoreductase</keyword>
<dbReference type="HOGENOM" id="CLU_031953_0_1_2"/>
<keyword evidence="5" id="KW-0520">NAD</keyword>
<dbReference type="GeneID" id="10288189"/>
<feature type="domain" description="Isopropylmalate dehydrogenase-like" evidence="7">
    <location>
        <begin position="2"/>
        <end position="300"/>
    </location>
</feature>
<dbReference type="InterPro" id="IPR024084">
    <property type="entry name" value="IsoPropMal-DH-like_dom"/>
</dbReference>
<dbReference type="SUPFAM" id="SSF53659">
    <property type="entry name" value="Isocitrate/Isopropylmalate dehydrogenase-like"/>
    <property type="match status" value="1"/>
</dbReference>
<dbReference type="GO" id="GO:0046872">
    <property type="term" value="F:metal ion binding"/>
    <property type="evidence" value="ECO:0007669"/>
    <property type="project" value="UniProtKB-KW"/>
</dbReference>
<keyword evidence="6" id="KW-0464">Manganese</keyword>
<dbReference type="GO" id="GO:0016491">
    <property type="term" value="F:oxidoreductase activity"/>
    <property type="evidence" value="ECO:0007669"/>
    <property type="project" value="UniProtKB-KW"/>
</dbReference>
<evidence type="ECO:0000313" key="9">
    <source>
        <dbReference type="Proteomes" id="UP000007485"/>
    </source>
</evidence>
<dbReference type="Pfam" id="PF00180">
    <property type="entry name" value="Iso_dh"/>
    <property type="match status" value="1"/>
</dbReference>
<dbReference type="PANTHER" id="PTHR43275">
    <property type="entry name" value="D-MALATE DEHYDROGENASE [DECARBOXYLATING]"/>
    <property type="match status" value="1"/>
</dbReference>
<evidence type="ECO:0000313" key="8">
    <source>
        <dbReference type="EMBL" id="ADY00748.1"/>
    </source>
</evidence>
<dbReference type="InterPro" id="IPR050501">
    <property type="entry name" value="ICDH/IPMDH"/>
</dbReference>
<organism evidence="8 9">
    <name type="scientific">Vulcanisaeta moutnovskia (strain 768-28)</name>
    <dbReference type="NCBI Taxonomy" id="985053"/>
    <lineage>
        <taxon>Archaea</taxon>
        <taxon>Thermoproteota</taxon>
        <taxon>Thermoprotei</taxon>
        <taxon>Thermoproteales</taxon>
        <taxon>Thermoproteaceae</taxon>
        <taxon>Vulcanisaeta</taxon>
    </lineage>
</organism>
<comment type="cofactor">
    <cofactor evidence="1">
        <name>Mn(2+)</name>
        <dbReference type="ChEBI" id="CHEBI:29035"/>
    </cofactor>
</comment>
<dbReference type="EMBL" id="CP002529">
    <property type="protein sequence ID" value="ADY00748.1"/>
    <property type="molecule type" value="Genomic_DNA"/>
</dbReference>
<keyword evidence="9" id="KW-1185">Reference proteome</keyword>
<dbReference type="AlphaFoldDB" id="F0QV16"/>
<evidence type="ECO:0000256" key="1">
    <source>
        <dbReference type="ARBA" id="ARBA00001936"/>
    </source>
</evidence>
<comment type="cofactor">
    <cofactor evidence="2">
        <name>Mg(2+)</name>
        <dbReference type="ChEBI" id="CHEBI:18420"/>
    </cofactor>
</comment>
<evidence type="ECO:0000256" key="4">
    <source>
        <dbReference type="ARBA" id="ARBA00023002"/>
    </source>
</evidence>
<evidence type="ECO:0000256" key="2">
    <source>
        <dbReference type="ARBA" id="ARBA00001946"/>
    </source>
</evidence>
<dbReference type="STRING" id="985053.VMUT_0537"/>
<sequence>MDIMVLPGDGIGPEIMRSALRILEIMRSNFNVKIESQVYDNINARNIASGKVTLDYVLDEARKYRAILKGPMGDPNIRTKDGVEAGLDIILGLRFNLDLYANVRPIKLLPGVQSPLRDYGDGSKTIDYVLIRENSEGLYSSHFGGLILRDDVAIDIQTITRKGTERIVRFAFELARRSKGNAYGEKVVTCVDKSNVLKSFYFFRKVFTEVARNYSDVKYNFMYADAMAQFMILHPEMLNIVVTENMFGDILSELAAATVGGVGLAWSGNIGDDRAMFEPVHGSAPDIGGKVTTEEFTNEIINRVLRR</sequence>
<dbReference type="RefSeq" id="WP_013603911.1">
    <property type="nucleotide sequence ID" value="NC_015151.1"/>
</dbReference>
<evidence type="ECO:0000259" key="7">
    <source>
        <dbReference type="SMART" id="SM01329"/>
    </source>
</evidence>
<name>F0QV16_VULM7</name>
<proteinExistence type="predicted"/>
<evidence type="ECO:0000256" key="3">
    <source>
        <dbReference type="ARBA" id="ARBA00022723"/>
    </source>
</evidence>
<dbReference type="PANTHER" id="PTHR43275:SF1">
    <property type="entry name" value="D-MALATE DEHYDROGENASE [DECARBOXYLATING]"/>
    <property type="match status" value="1"/>
</dbReference>
<evidence type="ECO:0000256" key="6">
    <source>
        <dbReference type="ARBA" id="ARBA00023211"/>
    </source>
</evidence>
<dbReference type="OrthoDB" id="6813at2157"/>
<dbReference type="Gene3D" id="3.40.718.10">
    <property type="entry name" value="Isopropylmalate Dehydrogenase"/>
    <property type="match status" value="1"/>
</dbReference>
<dbReference type="KEGG" id="vmo:VMUT_0537"/>
<dbReference type="eggNOG" id="arCOG01163">
    <property type="taxonomic scope" value="Archaea"/>
</dbReference>
<reference evidence="8 9" key="1">
    <citation type="journal article" date="2011" name="J. Bacteriol.">
        <title>Complete genome sequence of 'Vulcanisaeta moutnovskia' strain 768-28, a novel member of the hyperthermophilic crenarchaeal genus vulcanisaeta.</title>
        <authorList>
            <person name="Gumerov V.M."/>
            <person name="Mardanov A.V."/>
            <person name="Beletsky A.V."/>
            <person name="Prokofeva M.I."/>
            <person name="Bonch-Osmolovskaya E.A."/>
            <person name="Ravin N.V."/>
            <person name="Skryabin K.G."/>
        </authorList>
    </citation>
    <scope>NUCLEOTIDE SEQUENCE [LARGE SCALE GENOMIC DNA]</scope>
    <source>
        <strain evidence="8 9">768-28</strain>
    </source>
</reference>
<dbReference type="SMART" id="SM01329">
    <property type="entry name" value="Iso_dh"/>
    <property type="match status" value="1"/>
</dbReference>
<gene>
    <name evidence="8" type="ordered locus">VMUT_0537</name>
</gene>
<accession>F0QV16</accession>
<evidence type="ECO:0000256" key="5">
    <source>
        <dbReference type="ARBA" id="ARBA00023027"/>
    </source>
</evidence>